<reference evidence="4 5" key="1">
    <citation type="submission" date="2018-07" db="EMBL/GenBank/DDBJ databases">
        <title>Genomic Encyclopedia of Type Strains, Phase IV (KMG-IV): sequencing the most valuable type-strain genomes for metagenomic binning, comparative biology and taxonomic classification.</title>
        <authorList>
            <person name="Goeker M."/>
        </authorList>
    </citation>
    <scope>NUCLEOTIDE SEQUENCE [LARGE SCALE GENOMIC DNA]</scope>
    <source>
        <strain evidence="4 5">DSM 21352</strain>
    </source>
</reference>
<sequence>MPIPVPAKAARGDGAEARQRLLLAALALFADQGFAKTSTRAIAAAADMNIGAISYYFGDKAGLYAACFTEPLGGTAEETTARWSAPGLSLGEALAVFMGAYLAPLKLGEPVRQCMRLHLREMLEPSSQWATEVERDIKAPHQAMVRLLARHLDARVDDDVHRLAFAITGLAMQPYVTRDFIDIIRPGLLRTARAVDQWAERLTGLALAMVADERSRRAADASEEPSA</sequence>
<evidence type="ECO:0000313" key="5">
    <source>
        <dbReference type="Proteomes" id="UP000255265"/>
    </source>
</evidence>
<dbReference type="OrthoDB" id="9789566at2"/>
<dbReference type="InterPro" id="IPR050109">
    <property type="entry name" value="HTH-type_TetR-like_transc_reg"/>
</dbReference>
<feature type="DNA-binding region" description="H-T-H motif" evidence="2">
    <location>
        <begin position="38"/>
        <end position="57"/>
    </location>
</feature>
<dbReference type="PANTHER" id="PTHR30055:SF226">
    <property type="entry name" value="HTH-TYPE TRANSCRIPTIONAL REGULATOR PKSA"/>
    <property type="match status" value="1"/>
</dbReference>
<accession>A0A370FGL6</accession>
<dbReference type="InterPro" id="IPR001647">
    <property type="entry name" value="HTH_TetR"/>
</dbReference>
<dbReference type="AlphaFoldDB" id="A0A370FGL6"/>
<dbReference type="InterPro" id="IPR009057">
    <property type="entry name" value="Homeodomain-like_sf"/>
</dbReference>
<keyword evidence="5" id="KW-1185">Reference proteome</keyword>
<dbReference type="STRING" id="433924.NS331_20115"/>
<organism evidence="4 5">
    <name type="scientific">Pseudacidovorax intermedius</name>
    <dbReference type="NCBI Taxonomy" id="433924"/>
    <lineage>
        <taxon>Bacteria</taxon>
        <taxon>Pseudomonadati</taxon>
        <taxon>Pseudomonadota</taxon>
        <taxon>Betaproteobacteria</taxon>
        <taxon>Burkholderiales</taxon>
        <taxon>Comamonadaceae</taxon>
        <taxon>Pseudacidovorax</taxon>
    </lineage>
</organism>
<gene>
    <name evidence="4" type="ORF">DFR41_106246</name>
</gene>
<dbReference type="GO" id="GO:0003700">
    <property type="term" value="F:DNA-binding transcription factor activity"/>
    <property type="evidence" value="ECO:0007669"/>
    <property type="project" value="TreeGrafter"/>
</dbReference>
<dbReference type="Pfam" id="PF09209">
    <property type="entry name" value="CecR_C"/>
    <property type="match status" value="1"/>
</dbReference>
<dbReference type="InterPro" id="IPR036271">
    <property type="entry name" value="Tet_transcr_reg_TetR-rel_C_sf"/>
</dbReference>
<dbReference type="SUPFAM" id="SSF46689">
    <property type="entry name" value="Homeodomain-like"/>
    <property type="match status" value="1"/>
</dbReference>
<dbReference type="GO" id="GO:0000976">
    <property type="term" value="F:transcription cis-regulatory region binding"/>
    <property type="evidence" value="ECO:0007669"/>
    <property type="project" value="TreeGrafter"/>
</dbReference>
<evidence type="ECO:0000256" key="2">
    <source>
        <dbReference type="PROSITE-ProRule" id="PRU00335"/>
    </source>
</evidence>
<dbReference type="EMBL" id="QQAV01000006">
    <property type="protein sequence ID" value="RDI23539.1"/>
    <property type="molecule type" value="Genomic_DNA"/>
</dbReference>
<dbReference type="PRINTS" id="PR00455">
    <property type="entry name" value="HTHTETR"/>
</dbReference>
<dbReference type="SUPFAM" id="SSF48498">
    <property type="entry name" value="Tetracyclin repressor-like, C-terminal domain"/>
    <property type="match status" value="1"/>
</dbReference>
<name>A0A370FGL6_9BURK</name>
<evidence type="ECO:0000259" key="3">
    <source>
        <dbReference type="PROSITE" id="PS50977"/>
    </source>
</evidence>
<evidence type="ECO:0000313" key="4">
    <source>
        <dbReference type="EMBL" id="RDI23539.1"/>
    </source>
</evidence>
<feature type="domain" description="HTH tetR-type" evidence="3">
    <location>
        <begin position="15"/>
        <end position="75"/>
    </location>
</feature>
<dbReference type="InterPro" id="IPR015292">
    <property type="entry name" value="Tscrpt_reg_YbiH_C"/>
</dbReference>
<dbReference type="Pfam" id="PF00440">
    <property type="entry name" value="TetR_N"/>
    <property type="match status" value="1"/>
</dbReference>
<evidence type="ECO:0000256" key="1">
    <source>
        <dbReference type="ARBA" id="ARBA00023125"/>
    </source>
</evidence>
<keyword evidence="1 2" id="KW-0238">DNA-binding</keyword>
<dbReference type="Proteomes" id="UP000255265">
    <property type="component" value="Unassembled WGS sequence"/>
</dbReference>
<dbReference type="Gene3D" id="1.10.10.60">
    <property type="entry name" value="Homeodomain-like"/>
    <property type="match status" value="1"/>
</dbReference>
<dbReference type="RefSeq" id="WP_114803555.1">
    <property type="nucleotide sequence ID" value="NZ_QQAV01000006.1"/>
</dbReference>
<dbReference type="Gene3D" id="1.10.357.10">
    <property type="entry name" value="Tetracycline Repressor, domain 2"/>
    <property type="match status" value="1"/>
</dbReference>
<comment type="caution">
    <text evidence="4">The sequence shown here is derived from an EMBL/GenBank/DDBJ whole genome shotgun (WGS) entry which is preliminary data.</text>
</comment>
<protein>
    <submittedName>
        <fullName evidence="4">TetR family transcriptional regulator</fullName>
    </submittedName>
</protein>
<proteinExistence type="predicted"/>
<dbReference type="PROSITE" id="PS50977">
    <property type="entry name" value="HTH_TETR_2"/>
    <property type="match status" value="1"/>
</dbReference>
<dbReference type="PANTHER" id="PTHR30055">
    <property type="entry name" value="HTH-TYPE TRANSCRIPTIONAL REGULATOR RUTR"/>
    <property type="match status" value="1"/>
</dbReference>